<dbReference type="STRING" id="307972.A0A2G8LGK7"/>
<organism evidence="11 12">
    <name type="scientific">Stichopus japonicus</name>
    <name type="common">Sea cucumber</name>
    <dbReference type="NCBI Taxonomy" id="307972"/>
    <lineage>
        <taxon>Eukaryota</taxon>
        <taxon>Metazoa</taxon>
        <taxon>Echinodermata</taxon>
        <taxon>Eleutherozoa</taxon>
        <taxon>Echinozoa</taxon>
        <taxon>Holothuroidea</taxon>
        <taxon>Aspidochirotacea</taxon>
        <taxon>Aspidochirotida</taxon>
        <taxon>Stichopodidae</taxon>
        <taxon>Apostichopus</taxon>
    </lineage>
</organism>
<dbReference type="OrthoDB" id="443981at2759"/>
<evidence type="ECO:0000256" key="7">
    <source>
        <dbReference type="PROSITE-ProRule" id="PRU00192"/>
    </source>
</evidence>
<dbReference type="GO" id="GO:0098978">
    <property type="term" value="C:glutamatergic synapse"/>
    <property type="evidence" value="ECO:0007669"/>
    <property type="project" value="TreeGrafter"/>
</dbReference>
<name>A0A2G8LGK7_STIJA</name>
<dbReference type="CDD" id="cd11803">
    <property type="entry name" value="SH3_Endophilin_A"/>
    <property type="match status" value="1"/>
</dbReference>
<dbReference type="InterPro" id="IPR050384">
    <property type="entry name" value="Endophilin_SH3RF"/>
</dbReference>
<evidence type="ECO:0000256" key="5">
    <source>
        <dbReference type="ARBA" id="ARBA00023054"/>
    </source>
</evidence>
<dbReference type="GO" id="GO:0016191">
    <property type="term" value="P:synaptic vesicle uncoating"/>
    <property type="evidence" value="ECO:0007669"/>
    <property type="project" value="TreeGrafter"/>
</dbReference>
<dbReference type="Pfam" id="PF00018">
    <property type="entry name" value="SH3_1"/>
    <property type="match status" value="1"/>
</dbReference>
<feature type="region of interest" description="Disordered" evidence="8">
    <location>
        <begin position="137"/>
        <end position="164"/>
    </location>
</feature>
<dbReference type="Pfam" id="PF03114">
    <property type="entry name" value="BAR"/>
    <property type="match status" value="1"/>
</dbReference>
<evidence type="ECO:0000256" key="3">
    <source>
        <dbReference type="ARBA" id="ARBA00022443"/>
    </source>
</evidence>
<evidence type="ECO:0000313" key="12">
    <source>
        <dbReference type="Proteomes" id="UP000230750"/>
    </source>
</evidence>
<dbReference type="PANTHER" id="PTHR14167">
    <property type="entry name" value="SH3 DOMAIN-CONTAINING"/>
    <property type="match status" value="1"/>
</dbReference>
<feature type="domain" description="SH3" evidence="9">
    <location>
        <begin position="273"/>
        <end position="331"/>
    </location>
</feature>
<dbReference type="EMBL" id="MRZV01000087">
    <property type="protein sequence ID" value="PIK59300.1"/>
    <property type="molecule type" value="Genomic_DNA"/>
</dbReference>
<dbReference type="InterPro" id="IPR001452">
    <property type="entry name" value="SH3_domain"/>
</dbReference>
<dbReference type="AlphaFoldDB" id="A0A2G8LGK7"/>
<dbReference type="GO" id="GO:0005737">
    <property type="term" value="C:cytoplasm"/>
    <property type="evidence" value="ECO:0007669"/>
    <property type="project" value="InterPro"/>
</dbReference>
<feature type="domain" description="BAR" evidence="10">
    <location>
        <begin position="1"/>
        <end position="233"/>
    </location>
</feature>
<dbReference type="InterPro" id="IPR036028">
    <property type="entry name" value="SH3-like_dom_sf"/>
</dbReference>
<comment type="subcellular location">
    <subcellularLocation>
        <location evidence="1">Membrane</location>
        <topology evidence="1">Peripheral membrane protein</topology>
    </subcellularLocation>
</comment>
<keyword evidence="3 7" id="KW-0728">SH3 domain</keyword>
<dbReference type="Gene3D" id="2.30.30.40">
    <property type="entry name" value="SH3 Domains"/>
    <property type="match status" value="1"/>
</dbReference>
<evidence type="ECO:0000256" key="8">
    <source>
        <dbReference type="SAM" id="MobiDB-lite"/>
    </source>
</evidence>
<dbReference type="InterPro" id="IPR027267">
    <property type="entry name" value="AH/BAR_dom_sf"/>
</dbReference>
<sequence length="331" mass="37584">MTINESHSHIQNFVLYYLQIDATAAAVDEIMTKTIEFLQPNPVNRAKVSTARTMNKMRGQTTTSRYPQVETQLGECFMKHSQDLGEESYFGMALKDCGEAMKQLSEVKDSLDINVVQSFIEPLEHLKNKELKEINHHRKKMESRRLDYDGKKRKQAKGGSNVTQEEIVLAEEKFEESRDLAEDGMRNLLENDVEQVGQLLALVEYQLEFHRQNVDLLESLHETLEDRVSQASNRPKSERTYVKPKQISKSPSNGQLSDDSSDNAATAATAEKSGQRKVKALYDFEPENEGELGFSEGDIISCTAEIDENWLEGEINGKSGFFPTNYVEFVD</sequence>
<evidence type="ECO:0000259" key="9">
    <source>
        <dbReference type="PROSITE" id="PS50002"/>
    </source>
</evidence>
<dbReference type="SUPFAM" id="SSF103657">
    <property type="entry name" value="BAR/IMD domain-like"/>
    <property type="match status" value="1"/>
</dbReference>
<dbReference type="Proteomes" id="UP000230750">
    <property type="component" value="Unassembled WGS sequence"/>
</dbReference>
<dbReference type="Gene3D" id="1.20.1270.60">
    <property type="entry name" value="Arfaptin homology (AH) domain/BAR domain"/>
    <property type="match status" value="1"/>
</dbReference>
<reference evidence="11 12" key="1">
    <citation type="journal article" date="2017" name="PLoS Biol.">
        <title>The sea cucumber genome provides insights into morphological evolution and visceral regeneration.</title>
        <authorList>
            <person name="Zhang X."/>
            <person name="Sun L."/>
            <person name="Yuan J."/>
            <person name="Sun Y."/>
            <person name="Gao Y."/>
            <person name="Zhang L."/>
            <person name="Li S."/>
            <person name="Dai H."/>
            <person name="Hamel J.F."/>
            <person name="Liu C."/>
            <person name="Yu Y."/>
            <person name="Liu S."/>
            <person name="Lin W."/>
            <person name="Guo K."/>
            <person name="Jin S."/>
            <person name="Xu P."/>
            <person name="Storey K.B."/>
            <person name="Huan P."/>
            <person name="Zhang T."/>
            <person name="Zhou Y."/>
            <person name="Zhang J."/>
            <person name="Lin C."/>
            <person name="Li X."/>
            <person name="Xing L."/>
            <person name="Huo D."/>
            <person name="Sun M."/>
            <person name="Wang L."/>
            <person name="Mercier A."/>
            <person name="Li F."/>
            <person name="Yang H."/>
            <person name="Xiang J."/>
        </authorList>
    </citation>
    <scope>NUCLEOTIDE SEQUENCE [LARGE SCALE GENOMIC DNA]</scope>
    <source>
        <strain evidence="11">Shaxun</strain>
        <tissue evidence="11">Muscle</tissue>
    </source>
</reference>
<evidence type="ECO:0000256" key="6">
    <source>
        <dbReference type="ARBA" id="ARBA00023136"/>
    </source>
</evidence>
<evidence type="ECO:0000256" key="2">
    <source>
        <dbReference type="ARBA" id="ARBA00006697"/>
    </source>
</evidence>
<feature type="compositionally biased region" description="Polar residues" evidence="8">
    <location>
        <begin position="247"/>
        <end position="256"/>
    </location>
</feature>
<dbReference type="PROSITE" id="PS50002">
    <property type="entry name" value="SH3"/>
    <property type="match status" value="1"/>
</dbReference>
<dbReference type="PRINTS" id="PR00452">
    <property type="entry name" value="SH3DOMAIN"/>
</dbReference>
<evidence type="ECO:0000256" key="4">
    <source>
        <dbReference type="ARBA" id="ARBA00022583"/>
    </source>
</evidence>
<keyword evidence="12" id="KW-1185">Reference proteome</keyword>
<protein>
    <submittedName>
        <fullName evidence="11">Putative endophilin-A2-like</fullName>
    </submittedName>
</protein>
<gene>
    <name evidence="11" type="ORF">BSL78_03810</name>
</gene>
<comment type="caution">
    <text evidence="11">The sequence shown here is derived from an EMBL/GenBank/DDBJ whole genome shotgun (WGS) entry which is preliminary data.</text>
</comment>
<comment type="similarity">
    <text evidence="2">Belongs to the endophilin family.</text>
</comment>
<dbReference type="GO" id="GO:0098793">
    <property type="term" value="C:presynapse"/>
    <property type="evidence" value="ECO:0007669"/>
    <property type="project" value="TreeGrafter"/>
</dbReference>
<dbReference type="SUPFAM" id="SSF50044">
    <property type="entry name" value="SH3-domain"/>
    <property type="match status" value="1"/>
</dbReference>
<keyword evidence="4" id="KW-0254">Endocytosis</keyword>
<evidence type="ECO:0000256" key="1">
    <source>
        <dbReference type="ARBA" id="ARBA00004170"/>
    </source>
</evidence>
<dbReference type="FunFam" id="2.30.30.40:FF:000072">
    <property type="entry name" value="Unconventional Myosin IB"/>
    <property type="match status" value="1"/>
</dbReference>
<dbReference type="PROSITE" id="PS51021">
    <property type="entry name" value="BAR"/>
    <property type="match status" value="1"/>
</dbReference>
<proteinExistence type="inferred from homology"/>
<evidence type="ECO:0000313" key="11">
    <source>
        <dbReference type="EMBL" id="PIK59300.1"/>
    </source>
</evidence>
<dbReference type="InterPro" id="IPR035824">
    <property type="entry name" value="Endophilin_A_SH3"/>
</dbReference>
<dbReference type="PANTHER" id="PTHR14167:SF81">
    <property type="entry name" value="ENDOPHILIN-A"/>
    <property type="match status" value="1"/>
</dbReference>
<keyword evidence="6" id="KW-0472">Membrane</keyword>
<dbReference type="InterPro" id="IPR004148">
    <property type="entry name" value="BAR_dom"/>
</dbReference>
<evidence type="ECO:0000259" key="10">
    <source>
        <dbReference type="PROSITE" id="PS51021"/>
    </source>
</evidence>
<dbReference type="SMART" id="SM00326">
    <property type="entry name" value="SH3"/>
    <property type="match status" value="1"/>
</dbReference>
<dbReference type="SMART" id="SM00721">
    <property type="entry name" value="BAR"/>
    <property type="match status" value="1"/>
</dbReference>
<keyword evidence="5" id="KW-0175">Coiled coil</keyword>
<dbReference type="GO" id="GO:0016020">
    <property type="term" value="C:membrane"/>
    <property type="evidence" value="ECO:0007669"/>
    <property type="project" value="UniProtKB-SubCell"/>
</dbReference>
<accession>A0A2G8LGK7</accession>
<feature type="region of interest" description="Disordered" evidence="8">
    <location>
        <begin position="227"/>
        <end position="272"/>
    </location>
</feature>